<feature type="compositionally biased region" description="Basic and acidic residues" evidence="1">
    <location>
        <begin position="22"/>
        <end position="32"/>
    </location>
</feature>
<evidence type="ECO:0000256" key="1">
    <source>
        <dbReference type="SAM" id="MobiDB-lite"/>
    </source>
</evidence>
<gene>
    <name evidence="2" type="ORF">EYF80_049711</name>
</gene>
<proteinExistence type="predicted"/>
<evidence type="ECO:0000313" key="2">
    <source>
        <dbReference type="EMBL" id="TNN40129.1"/>
    </source>
</evidence>
<evidence type="ECO:0000313" key="3">
    <source>
        <dbReference type="Proteomes" id="UP000314294"/>
    </source>
</evidence>
<comment type="caution">
    <text evidence="2">The sequence shown here is derived from an EMBL/GenBank/DDBJ whole genome shotgun (WGS) entry which is preliminary data.</text>
</comment>
<dbReference type="Proteomes" id="UP000314294">
    <property type="component" value="Unassembled WGS sequence"/>
</dbReference>
<accession>A0A4Z2FG07</accession>
<keyword evidence="3" id="KW-1185">Reference proteome</keyword>
<organism evidence="2 3">
    <name type="scientific">Liparis tanakae</name>
    <name type="common">Tanaka's snailfish</name>
    <dbReference type="NCBI Taxonomy" id="230148"/>
    <lineage>
        <taxon>Eukaryota</taxon>
        <taxon>Metazoa</taxon>
        <taxon>Chordata</taxon>
        <taxon>Craniata</taxon>
        <taxon>Vertebrata</taxon>
        <taxon>Euteleostomi</taxon>
        <taxon>Actinopterygii</taxon>
        <taxon>Neopterygii</taxon>
        <taxon>Teleostei</taxon>
        <taxon>Neoteleostei</taxon>
        <taxon>Acanthomorphata</taxon>
        <taxon>Eupercaria</taxon>
        <taxon>Perciformes</taxon>
        <taxon>Cottioidei</taxon>
        <taxon>Cottales</taxon>
        <taxon>Liparidae</taxon>
        <taxon>Liparis</taxon>
    </lineage>
</organism>
<reference evidence="2 3" key="1">
    <citation type="submission" date="2019-03" db="EMBL/GenBank/DDBJ databases">
        <title>First draft genome of Liparis tanakae, snailfish: a comprehensive survey of snailfish specific genes.</title>
        <authorList>
            <person name="Kim W."/>
            <person name="Song I."/>
            <person name="Jeong J.-H."/>
            <person name="Kim D."/>
            <person name="Kim S."/>
            <person name="Ryu S."/>
            <person name="Song J.Y."/>
            <person name="Lee S.K."/>
        </authorList>
    </citation>
    <scope>NUCLEOTIDE SEQUENCE [LARGE SCALE GENOMIC DNA]</scope>
    <source>
        <tissue evidence="2">Muscle</tissue>
    </source>
</reference>
<protein>
    <submittedName>
        <fullName evidence="2">Uncharacterized protein</fullName>
    </submittedName>
</protein>
<name>A0A4Z2FG07_9TELE</name>
<sequence length="60" mass="6520">MHLDSVSLRAEPSLRPPGHRTPAREVKSSRESRVLSPVSLTLLWLQPMPPPPGPRSSAVG</sequence>
<dbReference type="EMBL" id="SRLO01001216">
    <property type="protein sequence ID" value="TNN40129.1"/>
    <property type="molecule type" value="Genomic_DNA"/>
</dbReference>
<feature type="region of interest" description="Disordered" evidence="1">
    <location>
        <begin position="1"/>
        <end position="32"/>
    </location>
</feature>
<dbReference type="AlphaFoldDB" id="A0A4Z2FG07"/>